<organism evidence="1 2">
    <name type="scientific">Metabacillus idriensis</name>
    <dbReference type="NCBI Taxonomy" id="324768"/>
    <lineage>
        <taxon>Bacteria</taxon>
        <taxon>Bacillati</taxon>
        <taxon>Bacillota</taxon>
        <taxon>Bacilli</taxon>
        <taxon>Bacillales</taxon>
        <taxon>Bacillaceae</taxon>
        <taxon>Metabacillus</taxon>
    </lineage>
</organism>
<accession>A0A6I2MDL2</accession>
<dbReference type="RefSeq" id="WP_070877425.1">
    <property type="nucleotide sequence ID" value="NZ_CAJFZX010000006.1"/>
</dbReference>
<evidence type="ECO:0000313" key="1">
    <source>
        <dbReference type="EMBL" id="MRX53863.1"/>
    </source>
</evidence>
<gene>
    <name evidence="1" type="ORF">GJU41_07745</name>
</gene>
<comment type="caution">
    <text evidence="1">The sequence shown here is derived from an EMBL/GenBank/DDBJ whole genome shotgun (WGS) entry which is preliminary data.</text>
</comment>
<name>A0A6I2MDL2_9BACI</name>
<keyword evidence="2" id="KW-1185">Reference proteome</keyword>
<sequence length="118" mass="13692">MDIHFSNMLNRTKMNLIQAAAFVKQRIDSLTGTQTATIEQLAAYIRFHPQSVKRTKHLLGLTFSFYTLDQGDVHYKLETRGSKILQLDVRTLDHKVVAYRSYLDQSSVDKPIRFFKLT</sequence>
<reference evidence="1 2" key="1">
    <citation type="submission" date="2019-11" db="EMBL/GenBank/DDBJ databases">
        <title>Bacillus idriensis genome.</title>
        <authorList>
            <person name="Konopka E.N."/>
            <person name="Newman J.D."/>
        </authorList>
    </citation>
    <scope>NUCLEOTIDE SEQUENCE [LARGE SCALE GENOMIC DNA]</scope>
    <source>
        <strain evidence="1 2">DSM 19097</strain>
    </source>
</reference>
<dbReference type="AlphaFoldDB" id="A0A6I2MDL2"/>
<dbReference type="Proteomes" id="UP000441585">
    <property type="component" value="Unassembled WGS sequence"/>
</dbReference>
<protein>
    <submittedName>
        <fullName evidence="1">Uncharacterized protein</fullName>
    </submittedName>
</protein>
<proteinExistence type="predicted"/>
<evidence type="ECO:0000313" key="2">
    <source>
        <dbReference type="Proteomes" id="UP000441585"/>
    </source>
</evidence>
<dbReference type="EMBL" id="WKKF01000001">
    <property type="protein sequence ID" value="MRX53863.1"/>
    <property type="molecule type" value="Genomic_DNA"/>
</dbReference>